<dbReference type="AlphaFoldDB" id="A0A1F6XE66"/>
<sequence length="233" mass="25580">MDYKDKLKKIASLASELVKYEGVSLGRGVKTESNIFFDTENGPIVIGEDCIIRAGAVLRGPLLVGRSCRLGGEIEHSIIGDYTNKQHYGYVGHSYIGNWVNLGAGTSISDLKNTYSAIKMKGIDTGEIKLGVIIGDYSKTAINTSIFCGKVIGTSSHLYGTVTEDVPAFVSHVSPGNMYELPLKLAKKIQKAMMARRGLEFTEKDEELFDELFEKTKGEREKAGVKKEKLSFK</sequence>
<dbReference type="Proteomes" id="UP000179381">
    <property type="component" value="Unassembled WGS sequence"/>
</dbReference>
<evidence type="ECO:0008006" key="5">
    <source>
        <dbReference type="Google" id="ProtNLM"/>
    </source>
</evidence>
<organism evidence="3 4">
    <name type="scientific">Candidatus Nomurabacteria bacterium RIFCSPLOWO2_01_FULL_46_18</name>
    <dbReference type="NCBI Taxonomy" id="1801783"/>
    <lineage>
        <taxon>Bacteria</taxon>
        <taxon>Candidatus Nomuraibacteriota</taxon>
    </lineage>
</organism>
<dbReference type="GO" id="GO:0016779">
    <property type="term" value="F:nucleotidyltransferase activity"/>
    <property type="evidence" value="ECO:0007669"/>
    <property type="project" value="UniProtKB-ARBA"/>
</dbReference>
<evidence type="ECO:0000313" key="3">
    <source>
        <dbReference type="EMBL" id="OGI92539.1"/>
    </source>
</evidence>
<evidence type="ECO:0000256" key="1">
    <source>
        <dbReference type="ARBA" id="ARBA00022679"/>
    </source>
</evidence>
<dbReference type="PANTHER" id="PTHR43584">
    <property type="entry name" value="NUCLEOTIDYL TRANSFERASE"/>
    <property type="match status" value="1"/>
</dbReference>
<dbReference type="SUPFAM" id="SSF51161">
    <property type="entry name" value="Trimeric LpxA-like enzymes"/>
    <property type="match status" value="1"/>
</dbReference>
<evidence type="ECO:0000256" key="2">
    <source>
        <dbReference type="ARBA" id="ARBA00023315"/>
    </source>
</evidence>
<dbReference type="InterPro" id="IPR011004">
    <property type="entry name" value="Trimer_LpxA-like_sf"/>
</dbReference>
<proteinExistence type="predicted"/>
<dbReference type="PANTHER" id="PTHR43584:SF8">
    <property type="entry name" value="N-ACETYLMURAMATE ALPHA-1-PHOSPHATE URIDYLYLTRANSFERASE"/>
    <property type="match status" value="1"/>
</dbReference>
<dbReference type="InterPro" id="IPR050065">
    <property type="entry name" value="GlmU-like"/>
</dbReference>
<keyword evidence="2" id="KW-0012">Acyltransferase</keyword>
<protein>
    <recommendedName>
        <fullName evidence="5">UDP-N-acetylglucosamine diphosphorylase</fullName>
    </recommendedName>
</protein>
<dbReference type="EMBL" id="MFVH01000007">
    <property type="protein sequence ID" value="OGI92539.1"/>
    <property type="molecule type" value="Genomic_DNA"/>
</dbReference>
<dbReference type="GO" id="GO:0016746">
    <property type="term" value="F:acyltransferase activity"/>
    <property type="evidence" value="ECO:0007669"/>
    <property type="project" value="UniProtKB-KW"/>
</dbReference>
<dbReference type="Gene3D" id="2.160.10.10">
    <property type="entry name" value="Hexapeptide repeat proteins"/>
    <property type="match status" value="1"/>
</dbReference>
<reference evidence="3 4" key="1">
    <citation type="journal article" date="2016" name="Nat. Commun.">
        <title>Thousands of microbial genomes shed light on interconnected biogeochemical processes in an aquifer system.</title>
        <authorList>
            <person name="Anantharaman K."/>
            <person name="Brown C.T."/>
            <person name="Hug L.A."/>
            <person name="Sharon I."/>
            <person name="Castelle C.J."/>
            <person name="Probst A.J."/>
            <person name="Thomas B.C."/>
            <person name="Singh A."/>
            <person name="Wilkins M.J."/>
            <person name="Karaoz U."/>
            <person name="Brodie E.L."/>
            <person name="Williams K.H."/>
            <person name="Hubbard S.S."/>
            <person name="Banfield J.F."/>
        </authorList>
    </citation>
    <scope>NUCLEOTIDE SEQUENCE [LARGE SCALE GENOMIC DNA]</scope>
</reference>
<comment type="caution">
    <text evidence="3">The sequence shown here is derived from an EMBL/GenBank/DDBJ whole genome shotgun (WGS) entry which is preliminary data.</text>
</comment>
<accession>A0A1F6XE66</accession>
<name>A0A1F6XE66_9BACT</name>
<keyword evidence="1" id="KW-0808">Transferase</keyword>
<evidence type="ECO:0000313" key="4">
    <source>
        <dbReference type="Proteomes" id="UP000179381"/>
    </source>
</evidence>
<gene>
    <name evidence="3" type="ORF">A2933_00900</name>
</gene>